<accession>A0A917WU39</accession>
<feature type="signal peptide" evidence="1">
    <location>
        <begin position="1"/>
        <end position="25"/>
    </location>
</feature>
<protein>
    <recommendedName>
        <fullName evidence="2">LysM domain-containing protein</fullName>
    </recommendedName>
</protein>
<dbReference type="AlphaFoldDB" id="A0A917WU39"/>
<reference evidence="3" key="1">
    <citation type="journal article" date="2014" name="Int. J. Syst. Evol. Microbiol.">
        <title>Complete genome sequence of Corynebacterium casei LMG S-19264T (=DSM 44701T), isolated from a smear-ripened cheese.</title>
        <authorList>
            <consortium name="US DOE Joint Genome Institute (JGI-PGF)"/>
            <person name="Walter F."/>
            <person name="Albersmeier A."/>
            <person name="Kalinowski J."/>
            <person name="Ruckert C."/>
        </authorList>
    </citation>
    <scope>NUCLEOTIDE SEQUENCE</scope>
    <source>
        <strain evidence="3">CGMCC 1.6333</strain>
    </source>
</reference>
<gene>
    <name evidence="3" type="ORF">GCM10011351_18240</name>
</gene>
<dbReference type="PROSITE" id="PS51782">
    <property type="entry name" value="LYSM"/>
    <property type="match status" value="2"/>
</dbReference>
<sequence length="193" mass="20610">MKKVTKTITSVVGGGLIFGAIGVSASESVTVDPGDTYWGLAQNHDDVSTEEIVEANDYDPKMLPVGAEIVIPTDETSNGEAGQDMVTHTVQPGNTFAEIAAVYDGVTVDDLERLNPDVDPYSLTIGSELVVVDYASEDDTSEDYVYHTVQPGNTFYEIASVYDGVTVDDLLEANPNVDPYLLIIGSEIAVPTE</sequence>
<dbReference type="Pfam" id="PF01476">
    <property type="entry name" value="LysM"/>
    <property type="match status" value="3"/>
</dbReference>
<organism evidence="3 4">
    <name type="scientific">Paraliobacillus quinghaiensis</name>
    <dbReference type="NCBI Taxonomy" id="470815"/>
    <lineage>
        <taxon>Bacteria</taxon>
        <taxon>Bacillati</taxon>
        <taxon>Bacillota</taxon>
        <taxon>Bacilli</taxon>
        <taxon>Bacillales</taxon>
        <taxon>Bacillaceae</taxon>
        <taxon>Paraliobacillus</taxon>
    </lineage>
</organism>
<feature type="domain" description="LysM" evidence="2">
    <location>
        <begin position="86"/>
        <end position="131"/>
    </location>
</feature>
<feature type="domain" description="LysM" evidence="2">
    <location>
        <begin position="145"/>
        <end position="190"/>
    </location>
</feature>
<dbReference type="PANTHER" id="PTHR33734:SF22">
    <property type="entry name" value="MEMBRANE-BOUND LYTIC MUREIN TRANSGLYCOSYLASE D"/>
    <property type="match status" value="1"/>
</dbReference>
<dbReference type="SMART" id="SM00257">
    <property type="entry name" value="LysM"/>
    <property type="match status" value="3"/>
</dbReference>
<keyword evidence="1" id="KW-0732">Signal</keyword>
<reference evidence="3" key="2">
    <citation type="submission" date="2020-09" db="EMBL/GenBank/DDBJ databases">
        <authorList>
            <person name="Sun Q."/>
            <person name="Zhou Y."/>
        </authorList>
    </citation>
    <scope>NUCLEOTIDE SEQUENCE</scope>
    <source>
        <strain evidence="3">CGMCC 1.6333</strain>
    </source>
</reference>
<name>A0A917WU39_9BACI</name>
<keyword evidence="4" id="KW-1185">Reference proteome</keyword>
<dbReference type="Proteomes" id="UP000618460">
    <property type="component" value="Unassembled WGS sequence"/>
</dbReference>
<evidence type="ECO:0000313" key="4">
    <source>
        <dbReference type="Proteomes" id="UP000618460"/>
    </source>
</evidence>
<dbReference type="Gene3D" id="3.10.350.10">
    <property type="entry name" value="LysM domain"/>
    <property type="match status" value="3"/>
</dbReference>
<dbReference type="InterPro" id="IPR036779">
    <property type="entry name" value="LysM_dom_sf"/>
</dbReference>
<evidence type="ECO:0000256" key="1">
    <source>
        <dbReference type="SAM" id="SignalP"/>
    </source>
</evidence>
<proteinExistence type="predicted"/>
<dbReference type="CDD" id="cd00118">
    <property type="entry name" value="LysM"/>
    <property type="match status" value="2"/>
</dbReference>
<dbReference type="PANTHER" id="PTHR33734">
    <property type="entry name" value="LYSM DOMAIN-CONTAINING GPI-ANCHORED PROTEIN 2"/>
    <property type="match status" value="1"/>
</dbReference>
<evidence type="ECO:0000259" key="2">
    <source>
        <dbReference type="PROSITE" id="PS51782"/>
    </source>
</evidence>
<comment type="caution">
    <text evidence="3">The sequence shown here is derived from an EMBL/GenBank/DDBJ whole genome shotgun (WGS) entry which is preliminary data.</text>
</comment>
<dbReference type="InterPro" id="IPR018392">
    <property type="entry name" value="LysM"/>
</dbReference>
<dbReference type="RefSeq" id="WP_117154905.1">
    <property type="nucleotide sequence ID" value="NZ_BMLG01000008.1"/>
</dbReference>
<dbReference type="EMBL" id="BMLG01000008">
    <property type="protein sequence ID" value="GGM32515.1"/>
    <property type="molecule type" value="Genomic_DNA"/>
</dbReference>
<evidence type="ECO:0000313" key="3">
    <source>
        <dbReference type="EMBL" id="GGM32515.1"/>
    </source>
</evidence>
<feature type="chain" id="PRO_5038000066" description="LysM domain-containing protein" evidence="1">
    <location>
        <begin position="26"/>
        <end position="193"/>
    </location>
</feature>
<dbReference type="SUPFAM" id="SSF54106">
    <property type="entry name" value="LysM domain"/>
    <property type="match status" value="3"/>
</dbReference>
<dbReference type="OrthoDB" id="308800at2"/>